<dbReference type="Proteomes" id="UP001162131">
    <property type="component" value="Unassembled WGS sequence"/>
</dbReference>
<organism evidence="1 2">
    <name type="scientific">Blepharisma stoltei</name>
    <dbReference type="NCBI Taxonomy" id="1481888"/>
    <lineage>
        <taxon>Eukaryota</taxon>
        <taxon>Sar</taxon>
        <taxon>Alveolata</taxon>
        <taxon>Ciliophora</taxon>
        <taxon>Postciliodesmatophora</taxon>
        <taxon>Heterotrichea</taxon>
        <taxon>Heterotrichida</taxon>
        <taxon>Blepharismidae</taxon>
        <taxon>Blepharisma</taxon>
    </lineage>
</organism>
<accession>A0AAU9KEZ4</accession>
<dbReference type="EMBL" id="CAJZBQ010000058">
    <property type="protein sequence ID" value="CAG9334231.1"/>
    <property type="molecule type" value="Genomic_DNA"/>
</dbReference>
<protein>
    <submittedName>
        <fullName evidence="1">Uncharacterized protein</fullName>
    </submittedName>
</protein>
<evidence type="ECO:0000313" key="2">
    <source>
        <dbReference type="Proteomes" id="UP001162131"/>
    </source>
</evidence>
<reference evidence="1" key="1">
    <citation type="submission" date="2021-09" db="EMBL/GenBank/DDBJ databases">
        <authorList>
            <consortium name="AG Swart"/>
            <person name="Singh M."/>
            <person name="Singh A."/>
            <person name="Seah K."/>
            <person name="Emmerich C."/>
        </authorList>
    </citation>
    <scope>NUCLEOTIDE SEQUENCE</scope>
    <source>
        <strain evidence="1">ATCC30299</strain>
    </source>
</reference>
<evidence type="ECO:0000313" key="1">
    <source>
        <dbReference type="EMBL" id="CAG9334231.1"/>
    </source>
</evidence>
<proteinExistence type="predicted"/>
<gene>
    <name evidence="1" type="ORF">BSTOLATCC_MIC60851</name>
</gene>
<sequence>MLRTFLSDEKDERINSMKKALFTEERKSIINGLSNSSDSQKLAIATVDNGKYIENHARKYPVIFLSFLECEIKENIGEAIHECFGSAISDAFKEHEYVVNELKRRLAENYDEQLAKEIEMFY</sequence>
<keyword evidence="2" id="KW-1185">Reference proteome</keyword>
<comment type="caution">
    <text evidence="1">The sequence shown here is derived from an EMBL/GenBank/DDBJ whole genome shotgun (WGS) entry which is preliminary data.</text>
</comment>
<name>A0AAU9KEZ4_9CILI</name>
<dbReference type="AlphaFoldDB" id="A0AAU9KEZ4"/>